<evidence type="ECO:0000256" key="5">
    <source>
        <dbReference type="ARBA" id="ARBA00023015"/>
    </source>
</evidence>
<name>A0A261XTP3_9FUNG</name>
<dbReference type="PANTHER" id="PTHR47427">
    <property type="entry name" value="PROTEIN STE12"/>
    <property type="match status" value="1"/>
</dbReference>
<evidence type="ECO:0000256" key="9">
    <source>
        <dbReference type="PROSITE-ProRule" id="PRU00042"/>
    </source>
</evidence>
<evidence type="ECO:0000256" key="4">
    <source>
        <dbReference type="ARBA" id="ARBA00022833"/>
    </source>
</evidence>
<evidence type="ECO:0000256" key="2">
    <source>
        <dbReference type="ARBA" id="ARBA00022723"/>
    </source>
</evidence>
<evidence type="ECO:0000313" key="12">
    <source>
        <dbReference type="EMBL" id="OZJ01729.1"/>
    </source>
</evidence>
<feature type="region of interest" description="Disordered" evidence="10">
    <location>
        <begin position="549"/>
        <end position="582"/>
    </location>
</feature>
<evidence type="ECO:0000256" key="8">
    <source>
        <dbReference type="ARBA" id="ARBA00024345"/>
    </source>
</evidence>
<comment type="subcellular location">
    <subcellularLocation>
        <location evidence="1">Nucleus</location>
    </subcellularLocation>
</comment>
<accession>A0A261XTP3</accession>
<reference evidence="12 13" key="1">
    <citation type="journal article" date="2017" name="Mycologia">
        <title>Bifiguratus adelaidae, gen. et sp. nov., a new member of Mucoromycotina in endophytic and soil-dwelling habitats.</title>
        <authorList>
            <person name="Torres-Cruz T.J."/>
            <person name="Billingsley Tobias T.L."/>
            <person name="Almatruk M."/>
            <person name="Hesse C."/>
            <person name="Kuske C.R."/>
            <person name="Desiro A."/>
            <person name="Benucci G.M."/>
            <person name="Bonito G."/>
            <person name="Stajich J.E."/>
            <person name="Dunlap C."/>
            <person name="Arnold A.E."/>
            <person name="Porras-Alfaro A."/>
        </authorList>
    </citation>
    <scope>NUCLEOTIDE SEQUENCE [LARGE SCALE GENOMIC DNA]</scope>
    <source>
        <strain evidence="12 13">AZ0501</strain>
    </source>
</reference>
<feature type="compositionally biased region" description="Polar residues" evidence="10">
    <location>
        <begin position="447"/>
        <end position="466"/>
    </location>
</feature>
<dbReference type="PROSITE" id="PS50157">
    <property type="entry name" value="ZINC_FINGER_C2H2_2"/>
    <property type="match status" value="2"/>
</dbReference>
<feature type="region of interest" description="Disordered" evidence="10">
    <location>
        <begin position="597"/>
        <end position="621"/>
    </location>
</feature>
<dbReference type="OrthoDB" id="1095242at2759"/>
<feature type="compositionally biased region" description="Polar residues" evidence="10">
    <location>
        <begin position="392"/>
        <end position="411"/>
    </location>
</feature>
<feature type="domain" description="C2H2-type" evidence="11">
    <location>
        <begin position="508"/>
        <end position="537"/>
    </location>
</feature>
<feature type="compositionally biased region" description="Basic residues" evidence="10">
    <location>
        <begin position="555"/>
        <end position="566"/>
    </location>
</feature>
<protein>
    <recommendedName>
        <fullName evidence="11">C2H2-type domain-containing protein</fullName>
    </recommendedName>
</protein>
<keyword evidence="4" id="KW-0862">Zinc</keyword>
<dbReference type="SUPFAM" id="SSF57667">
    <property type="entry name" value="beta-beta-alpha zinc fingers"/>
    <property type="match status" value="1"/>
</dbReference>
<dbReference type="PANTHER" id="PTHR47427:SF1">
    <property type="entry name" value="PROTEIN STE12"/>
    <property type="match status" value="1"/>
</dbReference>
<evidence type="ECO:0000256" key="10">
    <source>
        <dbReference type="SAM" id="MobiDB-lite"/>
    </source>
</evidence>
<dbReference type="Pfam" id="PF02200">
    <property type="entry name" value="STE"/>
    <property type="match status" value="1"/>
</dbReference>
<dbReference type="GO" id="GO:0008270">
    <property type="term" value="F:zinc ion binding"/>
    <property type="evidence" value="ECO:0007669"/>
    <property type="project" value="UniProtKB-KW"/>
</dbReference>
<dbReference type="InterPro" id="IPR003120">
    <property type="entry name" value="Ste12"/>
</dbReference>
<dbReference type="FunFam" id="3.30.160.60:FF:002343">
    <property type="entry name" value="Zinc finger protein 33A"/>
    <property type="match status" value="1"/>
</dbReference>
<feature type="region of interest" description="Disordered" evidence="10">
    <location>
        <begin position="204"/>
        <end position="234"/>
    </location>
</feature>
<evidence type="ECO:0000256" key="1">
    <source>
        <dbReference type="ARBA" id="ARBA00004123"/>
    </source>
</evidence>
<feature type="compositionally biased region" description="Basic and acidic residues" evidence="10">
    <location>
        <begin position="713"/>
        <end position="726"/>
    </location>
</feature>
<evidence type="ECO:0000313" key="13">
    <source>
        <dbReference type="Proteomes" id="UP000242875"/>
    </source>
</evidence>
<dbReference type="GO" id="GO:0005634">
    <property type="term" value="C:nucleus"/>
    <property type="evidence" value="ECO:0007669"/>
    <property type="project" value="UniProtKB-SubCell"/>
</dbReference>
<comment type="similarity">
    <text evidence="8">Belongs to the STE12 transcription factor family.</text>
</comment>
<keyword evidence="6" id="KW-0804">Transcription</keyword>
<dbReference type="GO" id="GO:0003700">
    <property type="term" value="F:DNA-binding transcription factor activity"/>
    <property type="evidence" value="ECO:0007669"/>
    <property type="project" value="InterPro"/>
</dbReference>
<dbReference type="GO" id="GO:1990526">
    <property type="term" value="C:Ste12p-Dig1p-Dig2p complex"/>
    <property type="evidence" value="ECO:0007669"/>
    <property type="project" value="TreeGrafter"/>
</dbReference>
<dbReference type="GO" id="GO:1990527">
    <property type="term" value="C:Tec1p-Ste12p-Dig1p complex"/>
    <property type="evidence" value="ECO:0007669"/>
    <property type="project" value="TreeGrafter"/>
</dbReference>
<gene>
    <name evidence="12" type="ORF">BZG36_05447</name>
</gene>
<dbReference type="Pfam" id="PF00096">
    <property type="entry name" value="zf-C2H2"/>
    <property type="match status" value="2"/>
</dbReference>
<comment type="caution">
    <text evidence="12">The sequence shown here is derived from an EMBL/GenBank/DDBJ whole genome shotgun (WGS) entry which is preliminary data.</text>
</comment>
<organism evidence="12 13">
    <name type="scientific">Bifiguratus adelaidae</name>
    <dbReference type="NCBI Taxonomy" id="1938954"/>
    <lineage>
        <taxon>Eukaryota</taxon>
        <taxon>Fungi</taxon>
        <taxon>Fungi incertae sedis</taxon>
        <taxon>Mucoromycota</taxon>
        <taxon>Mucoromycotina</taxon>
        <taxon>Endogonomycetes</taxon>
        <taxon>Endogonales</taxon>
        <taxon>Endogonales incertae sedis</taxon>
        <taxon>Bifiguratus</taxon>
    </lineage>
</organism>
<proteinExistence type="inferred from homology"/>
<dbReference type="Proteomes" id="UP000242875">
    <property type="component" value="Unassembled WGS sequence"/>
</dbReference>
<keyword evidence="7" id="KW-0539">Nucleus</keyword>
<feature type="domain" description="C2H2-type" evidence="11">
    <location>
        <begin position="538"/>
        <end position="565"/>
    </location>
</feature>
<feature type="compositionally biased region" description="Low complexity" evidence="10">
    <location>
        <begin position="378"/>
        <end position="387"/>
    </location>
</feature>
<feature type="region of interest" description="Disordered" evidence="10">
    <location>
        <begin position="303"/>
        <end position="325"/>
    </location>
</feature>
<dbReference type="PROSITE" id="PS00028">
    <property type="entry name" value="ZINC_FINGER_C2H2_1"/>
    <property type="match status" value="2"/>
</dbReference>
<dbReference type="InterPro" id="IPR013087">
    <property type="entry name" value="Znf_C2H2_type"/>
</dbReference>
<feature type="region of interest" description="Disordered" evidence="10">
    <location>
        <begin position="445"/>
        <end position="466"/>
    </location>
</feature>
<keyword evidence="2" id="KW-0479">Metal-binding</keyword>
<dbReference type="SMART" id="SM00355">
    <property type="entry name" value="ZnF_C2H2"/>
    <property type="match status" value="2"/>
</dbReference>
<feature type="compositionally biased region" description="Polar residues" evidence="10">
    <location>
        <begin position="728"/>
        <end position="743"/>
    </location>
</feature>
<keyword evidence="5" id="KW-0805">Transcription regulation</keyword>
<dbReference type="Gene3D" id="3.30.160.60">
    <property type="entry name" value="Classic Zinc Finger"/>
    <property type="match status" value="2"/>
</dbReference>
<feature type="region of interest" description="Disordered" evidence="10">
    <location>
        <begin position="694"/>
        <end position="743"/>
    </location>
</feature>
<sequence length="803" mass="89160">MSLPAIETAGAELPTEENKAERLRQIDDLRFFLATAPSKLEKDQVISRYSLPTGDFISCVLYNNLFHVTGTDIVRCLVFRFHAFGRPVTNIKKFEEGIFSDLRNLKPGQDASLEEPKSEFLELLFKNNCIRTQKKQKVFYWFSVPHDRLFLDAMERDLKREKAGGQTTTVAMAEPALSISLDTTKQLFKEFKKTIVGEEIKDAEDEKVASDDEDGQVEIGEDGHDASGMAKDDENEEDGAYLHIHEETQQVEGMYDRENGAEMQVDPTQADLITTGYDTFHSLQQQAIANHYSEHLAALQASGCTSEGRKERPLSGSSKSHHPVLSTISENGDIAQTSSLPNTPAGATTPDAAKATVLGAFPLFVGSPTYKQRRRRASSMSMSAASSRKTDTPATTGQGQADSMSVPSLSTSGVTTEKFKRRFHPGHGRSISHPNLTFMMGEDAHNRSTSPMSTRSGRTVTPRSSLSNLSASAHDYCGEDVKSEDAPILTADTIPIVTSGVTPSERTYACSFPNCSRVFKRLEHLRRHLRTHTLERPYPCPMCNKRFSRSDNLAQHKKTHERKRNSGRVTKADANHTRTSSDGGLAAVVAGLAISRGGHSRNSSRDDYLSASGASSPHESITPMEELEGFSSGEWSHITSAEGQSGDEEAPTVPSQVFPTYLHHMSTNNLSPLYQGMYPFPSYFPPAPQQYLGEMRSPGPYAHQPAPSPNSLLHEEHESTPDHALHTDQPSPQTSHPPIVRSQTLPTDDLMMHHYPVTPQFAYPVQDMHIPYAYPLPQPYFMRPEQQLSFLPKRRYVDKDEYQ</sequence>
<evidence type="ECO:0000256" key="7">
    <source>
        <dbReference type="ARBA" id="ARBA00023242"/>
    </source>
</evidence>
<dbReference type="InterPro" id="IPR036236">
    <property type="entry name" value="Znf_C2H2_sf"/>
</dbReference>
<feature type="compositionally biased region" description="Acidic residues" evidence="10">
    <location>
        <begin position="211"/>
        <end position="220"/>
    </location>
</feature>
<feature type="region of interest" description="Disordered" evidence="10">
    <location>
        <begin position="370"/>
        <end position="411"/>
    </location>
</feature>
<keyword evidence="3 9" id="KW-0863">Zinc-finger</keyword>
<dbReference type="EMBL" id="MVBO01000255">
    <property type="protein sequence ID" value="OZJ01729.1"/>
    <property type="molecule type" value="Genomic_DNA"/>
</dbReference>
<evidence type="ECO:0000256" key="6">
    <source>
        <dbReference type="ARBA" id="ARBA00023163"/>
    </source>
</evidence>
<evidence type="ECO:0000259" key="11">
    <source>
        <dbReference type="PROSITE" id="PS50157"/>
    </source>
</evidence>
<keyword evidence="13" id="KW-1185">Reference proteome</keyword>
<dbReference type="SMART" id="SM00424">
    <property type="entry name" value="STE"/>
    <property type="match status" value="1"/>
</dbReference>
<evidence type="ECO:0000256" key="3">
    <source>
        <dbReference type="ARBA" id="ARBA00022771"/>
    </source>
</evidence>
<dbReference type="AlphaFoldDB" id="A0A261XTP3"/>
<dbReference type="InterPro" id="IPR052127">
    <property type="entry name" value="STE12_transcription_factor"/>
</dbReference>